<dbReference type="Proteomes" id="UP000827284">
    <property type="component" value="Unassembled WGS sequence"/>
</dbReference>
<dbReference type="EMBL" id="BQFW01000007">
    <property type="protein sequence ID" value="GJJ72753.1"/>
    <property type="molecule type" value="Genomic_DNA"/>
</dbReference>
<dbReference type="Gene3D" id="3.80.10.10">
    <property type="entry name" value="Ribonuclease Inhibitor"/>
    <property type="match status" value="1"/>
</dbReference>
<keyword evidence="2" id="KW-1185">Reference proteome</keyword>
<proteinExistence type="predicted"/>
<dbReference type="AlphaFoldDB" id="A0A9P3HAF3"/>
<name>A0A9P3HAF3_9FUNG</name>
<comment type="caution">
    <text evidence="1">The sequence shown here is derived from an EMBL/GenBank/DDBJ whole genome shotgun (WGS) entry which is preliminary data.</text>
</comment>
<gene>
    <name evidence="1" type="ORF">EMPS_05111</name>
</gene>
<sequence>MNLLDPTFSYPNLSSLEVCGFGSLGNNRFIPQYYQQLTSIYFRQKATDGDLEITAKCPGLEHLELNELELDSPESWILFYEALFSRLRSLSMDHGPLFVKDKEDTPPFLYPAPSKPSKLTDLSFGNFPRGYEEQRLVIKSQFWLLENCPDLKRLSWRKIRGYHEYFPRERNNPQPMRRIANLIESGQACQRLETIAFPGYEFSRHDFLFLLQKLTRLNVIDLKRSSFDDSTWTALKSVPRHLSTITVLDVVGSNPLPRSVIQSCMATMPLLQVLRAQRMSDDIITDDGREWVCLGLRELQLEFVLDKGRTSQPMILSRICKLTKLEYWRSMESESLGSHQALHLKLGEGLEYLQVLREMRTIRLRDTWDAREANWALRNWKDLTLFSSPKMDRQCMEVLQESGVKVRF</sequence>
<accession>A0A9P3HAF3</accession>
<reference evidence="1" key="1">
    <citation type="submission" date="2021-11" db="EMBL/GenBank/DDBJ databases">
        <authorList>
            <person name="Herlambang A."/>
            <person name="Guo Y."/>
            <person name="Takashima Y."/>
            <person name="Nishizawa T."/>
        </authorList>
    </citation>
    <scope>NUCLEOTIDE SEQUENCE</scope>
    <source>
        <strain evidence="1">E1425</strain>
    </source>
</reference>
<evidence type="ECO:0000313" key="2">
    <source>
        <dbReference type="Proteomes" id="UP000827284"/>
    </source>
</evidence>
<reference evidence="1" key="2">
    <citation type="journal article" date="2022" name="Microbiol. Resour. Announc.">
        <title>Whole-Genome Sequence of Entomortierella parvispora E1425, a Mucoromycotan Fungus Associated with Burkholderiaceae-Related Endosymbiotic Bacteria.</title>
        <authorList>
            <person name="Herlambang A."/>
            <person name="Guo Y."/>
            <person name="Takashima Y."/>
            <person name="Narisawa K."/>
            <person name="Ohta H."/>
            <person name="Nishizawa T."/>
        </authorList>
    </citation>
    <scope>NUCLEOTIDE SEQUENCE</scope>
    <source>
        <strain evidence="1">E1425</strain>
    </source>
</reference>
<dbReference type="OrthoDB" id="2432221at2759"/>
<organism evidence="1 2">
    <name type="scientific">Entomortierella parvispora</name>
    <dbReference type="NCBI Taxonomy" id="205924"/>
    <lineage>
        <taxon>Eukaryota</taxon>
        <taxon>Fungi</taxon>
        <taxon>Fungi incertae sedis</taxon>
        <taxon>Mucoromycota</taxon>
        <taxon>Mortierellomycotina</taxon>
        <taxon>Mortierellomycetes</taxon>
        <taxon>Mortierellales</taxon>
        <taxon>Mortierellaceae</taxon>
        <taxon>Entomortierella</taxon>
    </lineage>
</organism>
<protein>
    <submittedName>
        <fullName evidence="1">Uncharacterized protein</fullName>
    </submittedName>
</protein>
<dbReference type="SUPFAM" id="SSF52047">
    <property type="entry name" value="RNI-like"/>
    <property type="match status" value="1"/>
</dbReference>
<dbReference type="InterPro" id="IPR032675">
    <property type="entry name" value="LRR_dom_sf"/>
</dbReference>
<evidence type="ECO:0000313" key="1">
    <source>
        <dbReference type="EMBL" id="GJJ72753.1"/>
    </source>
</evidence>